<protein>
    <submittedName>
        <fullName evidence="1">Uncharacterized protein</fullName>
    </submittedName>
</protein>
<dbReference type="RefSeq" id="WP_266248789.1">
    <property type="nucleotide sequence ID" value="NZ_CP112866.1"/>
</dbReference>
<reference evidence="1" key="1">
    <citation type="submission" date="2022-11" db="EMBL/GenBank/DDBJ databases">
        <title>Taxonomic description of a new Pseudomonas species.</title>
        <authorList>
            <person name="Tambong J.T."/>
        </authorList>
    </citation>
    <scope>NUCLEOTIDE SEQUENCE</scope>
    <source>
        <strain evidence="1">S1Bt42</strain>
    </source>
</reference>
<name>A0ABY6Q9M1_9PSED</name>
<sequence length="43" mass="4550">MAVVVQAAFFVEVLALETQWGVEFSYVEAGDFAVGAVEQACPA</sequence>
<organism evidence="1 2">
    <name type="scientific">Pseudomonas quebecensis</name>
    <dbReference type="NCBI Taxonomy" id="2995174"/>
    <lineage>
        <taxon>Bacteria</taxon>
        <taxon>Pseudomonadati</taxon>
        <taxon>Pseudomonadota</taxon>
        <taxon>Gammaproteobacteria</taxon>
        <taxon>Pseudomonadales</taxon>
        <taxon>Pseudomonadaceae</taxon>
        <taxon>Pseudomonas</taxon>
    </lineage>
</organism>
<keyword evidence="2" id="KW-1185">Reference proteome</keyword>
<dbReference type="EMBL" id="CP112866">
    <property type="protein sequence ID" value="UZW16672.1"/>
    <property type="molecule type" value="Genomic_DNA"/>
</dbReference>
<accession>A0ABY6Q9M1</accession>
<evidence type="ECO:0000313" key="1">
    <source>
        <dbReference type="EMBL" id="UZW16672.1"/>
    </source>
</evidence>
<evidence type="ECO:0000313" key="2">
    <source>
        <dbReference type="Proteomes" id="UP001164116"/>
    </source>
</evidence>
<proteinExistence type="predicted"/>
<gene>
    <name evidence="1" type="ORF">OSC50_14820</name>
</gene>
<dbReference type="Proteomes" id="UP001164116">
    <property type="component" value="Chromosome"/>
</dbReference>